<dbReference type="AlphaFoldDB" id="A0A1C3YB14"/>
<protein>
    <submittedName>
        <fullName evidence="2">CYTH domain-containing protein</fullName>
    </submittedName>
</protein>
<dbReference type="GO" id="GO:0050355">
    <property type="term" value="F:inorganic triphosphate phosphatase activity"/>
    <property type="evidence" value="ECO:0007669"/>
    <property type="project" value="InterPro"/>
</dbReference>
<dbReference type="PANTHER" id="PTHR39569">
    <property type="entry name" value="INORGANIC TRIPHOSPHATASE"/>
    <property type="match status" value="1"/>
</dbReference>
<dbReference type="InterPro" id="IPR023577">
    <property type="entry name" value="CYTH_domain"/>
</dbReference>
<reference evidence="2 3" key="1">
    <citation type="submission" date="2016-08" db="EMBL/GenBank/DDBJ databases">
        <authorList>
            <person name="Seilhamer J.J."/>
        </authorList>
    </citation>
    <scope>NUCLEOTIDE SEQUENCE [LARGE SCALE GENOMIC DNA]</scope>
    <source>
        <strain evidence="2 3">HBR26</strain>
    </source>
</reference>
<accession>A0A1C3YB14</accession>
<gene>
    <name evidence="2" type="ORF">GA0061105_12029</name>
</gene>
<dbReference type="InterPro" id="IPR039013">
    <property type="entry name" value="YgiF"/>
</dbReference>
<dbReference type="GO" id="GO:0046872">
    <property type="term" value="F:metal ion binding"/>
    <property type="evidence" value="ECO:0007669"/>
    <property type="project" value="TreeGrafter"/>
</dbReference>
<organism evidence="2 3">
    <name type="scientific">Rhizobium aethiopicum</name>
    <dbReference type="NCBI Taxonomy" id="1138170"/>
    <lineage>
        <taxon>Bacteria</taxon>
        <taxon>Pseudomonadati</taxon>
        <taxon>Pseudomonadota</taxon>
        <taxon>Alphaproteobacteria</taxon>
        <taxon>Hyphomicrobiales</taxon>
        <taxon>Rhizobiaceae</taxon>
        <taxon>Rhizobium/Agrobacterium group</taxon>
        <taxon>Rhizobium</taxon>
    </lineage>
</organism>
<dbReference type="Proteomes" id="UP000198723">
    <property type="component" value="Unassembled WGS sequence"/>
</dbReference>
<evidence type="ECO:0000313" key="2">
    <source>
        <dbReference type="EMBL" id="SCB61585.1"/>
    </source>
</evidence>
<dbReference type="RefSeq" id="WP_167358584.1">
    <property type="nucleotide sequence ID" value="NZ_FMAJ01000020.1"/>
</dbReference>
<feature type="domain" description="CYTH" evidence="1">
    <location>
        <begin position="1"/>
        <end position="168"/>
    </location>
</feature>
<dbReference type="InterPro" id="IPR033469">
    <property type="entry name" value="CYTH-like_dom_sf"/>
</dbReference>
<dbReference type="SUPFAM" id="SSF55154">
    <property type="entry name" value="CYTH-like phosphatases"/>
    <property type="match status" value="1"/>
</dbReference>
<dbReference type="Pfam" id="PF01928">
    <property type="entry name" value="CYTH"/>
    <property type="match status" value="1"/>
</dbReference>
<evidence type="ECO:0000259" key="1">
    <source>
        <dbReference type="PROSITE" id="PS51707"/>
    </source>
</evidence>
<dbReference type="Gene3D" id="2.40.320.10">
    <property type="entry name" value="Hypothetical Protein Pfu-838710-001"/>
    <property type="match status" value="1"/>
</dbReference>
<proteinExistence type="predicted"/>
<dbReference type="PROSITE" id="PS51707">
    <property type="entry name" value="CYTH"/>
    <property type="match status" value="1"/>
</dbReference>
<name>A0A1C3YB14_9HYPH</name>
<dbReference type="STRING" id="1138170.GA0061105_12029"/>
<dbReference type="PANTHER" id="PTHR39569:SF1">
    <property type="entry name" value="INORGANIC TRIPHOSPHATASE"/>
    <property type="match status" value="1"/>
</dbReference>
<dbReference type="SMART" id="SM01118">
    <property type="entry name" value="CYTH"/>
    <property type="match status" value="1"/>
</dbReference>
<evidence type="ECO:0000313" key="3">
    <source>
        <dbReference type="Proteomes" id="UP000198723"/>
    </source>
</evidence>
<sequence>MSEIEIKLDLAYETPDLVLSSDLLGEPQEVLEQTSTYFDTPDRRLMQGGYSLRILKTGASHVQTVKATGPAKSLFSHSEWDTPVEGLEPVIDLTSPIRNEPRSAIELEQVFTVEVKRRVRNVDENGSKIEVVLDTGVALSGDRQSLVSEMELGLKDGNPKGLFARKVD</sequence>
<dbReference type="EMBL" id="FMAJ01000020">
    <property type="protein sequence ID" value="SCB61585.1"/>
    <property type="molecule type" value="Genomic_DNA"/>
</dbReference>